<sequence length="75" mass="8546">MSSMAAIKIWDEDGDREYESRANRANGDSNLAETQINMNPRLNSKCKPSQKFALPSARLETLNHHKTQMLIEDLI</sequence>
<dbReference type="EMBL" id="CM042057">
    <property type="protein sequence ID" value="KAI3693017.1"/>
    <property type="molecule type" value="Genomic_DNA"/>
</dbReference>
<organism evidence="1 2">
    <name type="scientific">Arctium lappa</name>
    <name type="common">Greater burdock</name>
    <name type="synonym">Lappa major</name>
    <dbReference type="NCBI Taxonomy" id="4217"/>
    <lineage>
        <taxon>Eukaryota</taxon>
        <taxon>Viridiplantae</taxon>
        <taxon>Streptophyta</taxon>
        <taxon>Embryophyta</taxon>
        <taxon>Tracheophyta</taxon>
        <taxon>Spermatophyta</taxon>
        <taxon>Magnoliopsida</taxon>
        <taxon>eudicotyledons</taxon>
        <taxon>Gunneridae</taxon>
        <taxon>Pentapetalae</taxon>
        <taxon>asterids</taxon>
        <taxon>campanulids</taxon>
        <taxon>Asterales</taxon>
        <taxon>Asteraceae</taxon>
        <taxon>Carduoideae</taxon>
        <taxon>Cardueae</taxon>
        <taxon>Arctiinae</taxon>
        <taxon>Arctium</taxon>
    </lineage>
</organism>
<keyword evidence="2" id="KW-1185">Reference proteome</keyword>
<protein>
    <submittedName>
        <fullName evidence="1">Uncharacterized protein</fullName>
    </submittedName>
</protein>
<gene>
    <name evidence="1" type="ORF">L6452_32844</name>
</gene>
<dbReference type="Proteomes" id="UP001055879">
    <property type="component" value="Linkage Group LG11"/>
</dbReference>
<evidence type="ECO:0000313" key="2">
    <source>
        <dbReference type="Proteomes" id="UP001055879"/>
    </source>
</evidence>
<comment type="caution">
    <text evidence="1">The sequence shown here is derived from an EMBL/GenBank/DDBJ whole genome shotgun (WGS) entry which is preliminary data.</text>
</comment>
<accession>A0ACB8Z5G5</accession>
<evidence type="ECO:0000313" key="1">
    <source>
        <dbReference type="EMBL" id="KAI3693017.1"/>
    </source>
</evidence>
<reference evidence="1 2" key="2">
    <citation type="journal article" date="2022" name="Mol. Ecol. Resour.">
        <title>The genomes of chicory, endive, great burdock and yacon provide insights into Asteraceae paleo-polyploidization history and plant inulin production.</title>
        <authorList>
            <person name="Fan W."/>
            <person name="Wang S."/>
            <person name="Wang H."/>
            <person name="Wang A."/>
            <person name="Jiang F."/>
            <person name="Liu H."/>
            <person name="Zhao H."/>
            <person name="Xu D."/>
            <person name="Zhang Y."/>
        </authorList>
    </citation>
    <scope>NUCLEOTIDE SEQUENCE [LARGE SCALE GENOMIC DNA]</scope>
    <source>
        <strain evidence="2">cv. Niubang</strain>
    </source>
</reference>
<reference evidence="2" key="1">
    <citation type="journal article" date="2022" name="Mol. Ecol. Resour.">
        <title>The genomes of chicory, endive, great burdock and yacon provide insights into Asteraceae palaeo-polyploidization history and plant inulin production.</title>
        <authorList>
            <person name="Fan W."/>
            <person name="Wang S."/>
            <person name="Wang H."/>
            <person name="Wang A."/>
            <person name="Jiang F."/>
            <person name="Liu H."/>
            <person name="Zhao H."/>
            <person name="Xu D."/>
            <person name="Zhang Y."/>
        </authorList>
    </citation>
    <scope>NUCLEOTIDE SEQUENCE [LARGE SCALE GENOMIC DNA]</scope>
    <source>
        <strain evidence="2">cv. Niubang</strain>
    </source>
</reference>
<name>A0ACB8Z5G5_ARCLA</name>
<proteinExistence type="predicted"/>